<evidence type="ECO:0000256" key="6">
    <source>
        <dbReference type="ARBA" id="ARBA00023128"/>
    </source>
</evidence>
<feature type="chain" id="PRO_5013185695" description="Mitochondrial import inner membrane translocase subunit TIM22" evidence="9">
    <location>
        <begin position="20"/>
        <end position="130"/>
    </location>
</feature>
<protein>
    <recommendedName>
        <fullName evidence="8">Mitochondrial import inner membrane translocase subunit TIM22</fullName>
    </recommendedName>
</protein>
<evidence type="ECO:0000256" key="8">
    <source>
        <dbReference type="RuleBase" id="RU367038"/>
    </source>
</evidence>
<keyword evidence="8" id="KW-0653">Protein transport</keyword>
<comment type="function">
    <text evidence="8">Essential core component of the TIM22 complex, a complex that mediates the import and insertion of multi-pass transmembrane proteins into the mitochondrial inner membrane. In the TIM22 complex, it constitutes the voltage-activated and signal-gated channel. Forms a twin-pore translocase that uses the membrane potential as external driving force in 2 voltage-dependent steps.</text>
</comment>
<evidence type="ECO:0000256" key="7">
    <source>
        <dbReference type="ARBA" id="ARBA00023136"/>
    </source>
</evidence>
<proteinExistence type="inferred from homology"/>
<sequence>MGGGLGLFAGLLFGGYASGVDRAVEMKGPMRAKLRVGFAAAGTSMAEYSRSFARLGAVFALCDCAVEKARARHDLWNSLLGGCAAGAALSSAPRTRGVPARARAGNMALGCAGFAAFSTAIDYWMEGSTF</sequence>
<name>A0A1X6NRT5_PORUM</name>
<keyword evidence="4 8" id="KW-0999">Mitochondrion inner membrane</keyword>
<evidence type="ECO:0000256" key="3">
    <source>
        <dbReference type="ARBA" id="ARBA00022692"/>
    </source>
</evidence>
<evidence type="ECO:0000256" key="9">
    <source>
        <dbReference type="SAM" id="SignalP"/>
    </source>
</evidence>
<evidence type="ECO:0000256" key="5">
    <source>
        <dbReference type="ARBA" id="ARBA00022989"/>
    </source>
</evidence>
<evidence type="ECO:0000256" key="1">
    <source>
        <dbReference type="ARBA" id="ARBA00004448"/>
    </source>
</evidence>
<dbReference type="EMBL" id="KV919148">
    <property type="protein sequence ID" value="OSX71297.1"/>
    <property type="molecule type" value="Genomic_DNA"/>
</dbReference>
<gene>
    <name evidence="10" type="ORF">BU14_0562s0009</name>
</gene>
<dbReference type="InterPro" id="IPR039175">
    <property type="entry name" value="TIM22"/>
</dbReference>
<keyword evidence="6 8" id="KW-0496">Mitochondrion</keyword>
<dbReference type="PANTHER" id="PTHR14110">
    <property type="entry name" value="MITOCHONDRIAL IMPORT INNER MEMBRANE TRANSLOCASE SUBUNIT TIM22"/>
    <property type="match status" value="1"/>
</dbReference>
<feature type="signal peptide" evidence="9">
    <location>
        <begin position="1"/>
        <end position="19"/>
    </location>
</feature>
<evidence type="ECO:0000313" key="10">
    <source>
        <dbReference type="EMBL" id="OSX71297.1"/>
    </source>
</evidence>
<keyword evidence="8" id="KW-0813">Transport</keyword>
<keyword evidence="5" id="KW-1133">Transmembrane helix</keyword>
<comment type="subunit">
    <text evidence="8">Component of the TIM22 complex.</text>
</comment>
<keyword evidence="7" id="KW-0472">Membrane</keyword>
<comment type="similarity">
    <text evidence="2 8">Belongs to the Tim17/Tim22/Tim23 family.</text>
</comment>
<dbReference type="GO" id="GO:0042721">
    <property type="term" value="C:TIM22 mitochondrial import inner membrane insertion complex"/>
    <property type="evidence" value="ECO:0007669"/>
    <property type="project" value="UniProtKB-UniRule"/>
</dbReference>
<organism evidence="10 11">
    <name type="scientific">Porphyra umbilicalis</name>
    <name type="common">Purple laver</name>
    <name type="synonym">Red alga</name>
    <dbReference type="NCBI Taxonomy" id="2786"/>
    <lineage>
        <taxon>Eukaryota</taxon>
        <taxon>Rhodophyta</taxon>
        <taxon>Bangiophyceae</taxon>
        <taxon>Bangiales</taxon>
        <taxon>Bangiaceae</taxon>
        <taxon>Porphyra</taxon>
    </lineage>
</organism>
<keyword evidence="8" id="KW-0811">Translocation</keyword>
<comment type="subcellular location">
    <subcellularLocation>
        <location evidence="1 8">Mitochondrion inner membrane</location>
        <topology evidence="1 8">Multi-pass membrane protein</topology>
    </subcellularLocation>
</comment>
<evidence type="ECO:0000313" key="11">
    <source>
        <dbReference type="Proteomes" id="UP000218209"/>
    </source>
</evidence>
<dbReference type="Pfam" id="PF02466">
    <property type="entry name" value="Tim17"/>
    <property type="match status" value="1"/>
</dbReference>
<keyword evidence="9" id="KW-0732">Signal</keyword>
<accession>A0A1X6NRT5</accession>
<reference evidence="10 11" key="1">
    <citation type="submission" date="2017-03" db="EMBL/GenBank/DDBJ databases">
        <title>WGS assembly of Porphyra umbilicalis.</title>
        <authorList>
            <person name="Brawley S.H."/>
            <person name="Blouin N.A."/>
            <person name="Ficko-Blean E."/>
            <person name="Wheeler G.L."/>
            <person name="Lohr M."/>
            <person name="Goodson H.V."/>
            <person name="Jenkins J.W."/>
            <person name="Blaby-Haas C.E."/>
            <person name="Helliwell K.E."/>
            <person name="Chan C."/>
            <person name="Marriage T."/>
            <person name="Bhattacharya D."/>
            <person name="Klein A.S."/>
            <person name="Badis Y."/>
            <person name="Brodie J."/>
            <person name="Cao Y."/>
            <person name="Collen J."/>
            <person name="Dittami S.M."/>
            <person name="Gachon C.M."/>
            <person name="Green B.R."/>
            <person name="Karpowicz S."/>
            <person name="Kim J.W."/>
            <person name="Kudahl U."/>
            <person name="Lin S."/>
            <person name="Michel G."/>
            <person name="Mittag M."/>
            <person name="Olson B.J."/>
            <person name="Pangilinan J."/>
            <person name="Peng Y."/>
            <person name="Qiu H."/>
            <person name="Shu S."/>
            <person name="Singer J.T."/>
            <person name="Smith A.G."/>
            <person name="Sprecher B.N."/>
            <person name="Wagner V."/>
            <person name="Wang W."/>
            <person name="Wang Z.-Y."/>
            <person name="Yan J."/>
            <person name="Yarish C."/>
            <person name="Zoeuner-Riek S."/>
            <person name="Zhuang Y."/>
            <person name="Zou Y."/>
            <person name="Lindquist E.A."/>
            <person name="Grimwood J."/>
            <person name="Barry K."/>
            <person name="Rokhsar D.S."/>
            <person name="Schmutz J."/>
            <person name="Stiller J.W."/>
            <person name="Grossman A.R."/>
            <person name="Prochnik S.E."/>
        </authorList>
    </citation>
    <scope>NUCLEOTIDE SEQUENCE [LARGE SCALE GENOMIC DNA]</scope>
    <source>
        <strain evidence="10">4086291</strain>
    </source>
</reference>
<dbReference type="GO" id="GO:0008320">
    <property type="term" value="F:protein transmembrane transporter activity"/>
    <property type="evidence" value="ECO:0007669"/>
    <property type="project" value="UniProtKB-UniRule"/>
</dbReference>
<evidence type="ECO:0000256" key="2">
    <source>
        <dbReference type="ARBA" id="ARBA00008444"/>
    </source>
</evidence>
<dbReference type="AlphaFoldDB" id="A0A1X6NRT5"/>
<dbReference type="Proteomes" id="UP000218209">
    <property type="component" value="Unassembled WGS sequence"/>
</dbReference>
<keyword evidence="3" id="KW-0812">Transmembrane</keyword>
<dbReference type="GO" id="GO:0045039">
    <property type="term" value="P:protein insertion into mitochondrial inner membrane"/>
    <property type="evidence" value="ECO:0007669"/>
    <property type="project" value="UniProtKB-UniRule"/>
</dbReference>
<dbReference type="PANTHER" id="PTHR14110:SF0">
    <property type="entry name" value="MITOCHONDRIAL IMPORT INNER MEMBRANE TRANSLOCASE SUBUNIT TIM22"/>
    <property type="match status" value="1"/>
</dbReference>
<keyword evidence="11" id="KW-1185">Reference proteome</keyword>
<evidence type="ECO:0000256" key="4">
    <source>
        <dbReference type="ARBA" id="ARBA00022792"/>
    </source>
</evidence>
<dbReference type="OrthoDB" id="75343at2759"/>
<dbReference type="GO" id="GO:0030943">
    <property type="term" value="F:mitochondrion targeting sequence binding"/>
    <property type="evidence" value="ECO:0007669"/>
    <property type="project" value="TreeGrafter"/>
</dbReference>